<evidence type="ECO:0000313" key="4">
    <source>
        <dbReference type="EMBL" id="ARO14388.1"/>
    </source>
</evidence>
<sequence length="201" mass="22178">MAPVDRLGQQLAFLREVEKLKSVYRSTPLADGSRKENSGEHSWTLALYALVLADQAGPDVDVAKAVRMLLIHDLVEIDVGDVPLHSQNGLAHGAADIVLAEAAAAKRIFGLLPPDLAQEMLETWHEFEDAQTPTARYAKSLDRVQPPVLNMLGDGGSWLEYDVTLEQIDTRIAPKVALTLPNVWQRVRAEIAQWFSAHGRI</sequence>
<protein>
    <submittedName>
        <fullName evidence="4">Metal dependent phosphohydrolase</fullName>
    </submittedName>
</protein>
<dbReference type="InterPro" id="IPR039356">
    <property type="entry name" value="YfbR/HDDC2"/>
</dbReference>
<name>A0A1W6NYR3_9RHOB</name>
<keyword evidence="1" id="KW-0479">Metal-binding</keyword>
<dbReference type="RefSeq" id="WP_085785946.1">
    <property type="nucleotide sequence ID" value="NZ_CP019937.1"/>
</dbReference>
<dbReference type="Gene3D" id="1.10.3210.10">
    <property type="entry name" value="Hypothetical protein af1432"/>
    <property type="match status" value="1"/>
</dbReference>
<dbReference type="Pfam" id="PF13023">
    <property type="entry name" value="HD_3"/>
    <property type="match status" value="1"/>
</dbReference>
<feature type="domain" description="HD" evidence="3">
    <location>
        <begin position="17"/>
        <end position="184"/>
    </location>
</feature>
<dbReference type="Proteomes" id="UP000242447">
    <property type="component" value="Chromosome"/>
</dbReference>
<dbReference type="EMBL" id="CP019937">
    <property type="protein sequence ID" value="ARO14388.1"/>
    <property type="molecule type" value="Genomic_DNA"/>
</dbReference>
<dbReference type="STRING" id="92947.BVG79_01042"/>
<reference evidence="4 5" key="1">
    <citation type="submission" date="2017-02" db="EMBL/GenBank/DDBJ databases">
        <title>Ketogulonicigenium robustum SPU B003 Genome sequencing and assembly.</title>
        <authorList>
            <person name="Li Y."/>
            <person name="Liu L."/>
            <person name="Wang C."/>
            <person name="Zhang M."/>
            <person name="Zhang T."/>
            <person name="Zhang Y."/>
        </authorList>
    </citation>
    <scope>NUCLEOTIDE SEQUENCE [LARGE SCALE GENOMIC DNA]</scope>
    <source>
        <strain evidence="4 5">SPU_B003</strain>
    </source>
</reference>
<dbReference type="AlphaFoldDB" id="A0A1W6NYR3"/>
<keyword evidence="5" id="KW-1185">Reference proteome</keyword>
<organism evidence="4 5">
    <name type="scientific">Ketogulonicigenium robustum</name>
    <dbReference type="NCBI Taxonomy" id="92947"/>
    <lineage>
        <taxon>Bacteria</taxon>
        <taxon>Pseudomonadati</taxon>
        <taxon>Pseudomonadota</taxon>
        <taxon>Alphaproteobacteria</taxon>
        <taxon>Rhodobacterales</taxon>
        <taxon>Roseobacteraceae</taxon>
        <taxon>Ketogulonicigenium</taxon>
    </lineage>
</organism>
<proteinExistence type="predicted"/>
<evidence type="ECO:0000259" key="3">
    <source>
        <dbReference type="Pfam" id="PF13023"/>
    </source>
</evidence>
<dbReference type="KEGG" id="kro:BVG79_01042"/>
<dbReference type="GO" id="GO:0005737">
    <property type="term" value="C:cytoplasm"/>
    <property type="evidence" value="ECO:0007669"/>
    <property type="project" value="TreeGrafter"/>
</dbReference>
<dbReference type="GO" id="GO:0046872">
    <property type="term" value="F:metal ion binding"/>
    <property type="evidence" value="ECO:0007669"/>
    <property type="project" value="UniProtKB-KW"/>
</dbReference>
<dbReference type="GO" id="GO:0002953">
    <property type="term" value="F:5'-deoxynucleotidase activity"/>
    <property type="evidence" value="ECO:0007669"/>
    <property type="project" value="InterPro"/>
</dbReference>
<evidence type="ECO:0000256" key="1">
    <source>
        <dbReference type="ARBA" id="ARBA00022723"/>
    </source>
</evidence>
<evidence type="ECO:0000256" key="2">
    <source>
        <dbReference type="ARBA" id="ARBA00022801"/>
    </source>
</evidence>
<dbReference type="PANTHER" id="PTHR11845">
    <property type="entry name" value="5'-DEOXYNUCLEOTIDASE HDDC2"/>
    <property type="match status" value="1"/>
</dbReference>
<keyword evidence="2 4" id="KW-0378">Hydrolase</keyword>
<dbReference type="InterPro" id="IPR006674">
    <property type="entry name" value="HD_domain"/>
</dbReference>
<evidence type="ECO:0000313" key="5">
    <source>
        <dbReference type="Proteomes" id="UP000242447"/>
    </source>
</evidence>
<dbReference type="PANTHER" id="PTHR11845:SF13">
    <property type="entry name" value="5'-DEOXYNUCLEOTIDASE HDDC2"/>
    <property type="match status" value="1"/>
</dbReference>
<dbReference type="OrthoDB" id="9796032at2"/>
<gene>
    <name evidence="4" type="ORF">BVG79_01042</name>
</gene>
<accession>A0A1W6NYR3</accession>
<dbReference type="SUPFAM" id="SSF109604">
    <property type="entry name" value="HD-domain/PDEase-like"/>
    <property type="match status" value="1"/>
</dbReference>